<name>E9G634_DAPPU</name>
<dbReference type="InParanoid" id="E9G634"/>
<keyword evidence="2" id="KW-0812">Transmembrane</keyword>
<feature type="compositionally biased region" description="Basic and acidic residues" evidence="1">
    <location>
        <begin position="34"/>
        <end position="59"/>
    </location>
</feature>
<dbReference type="EMBL" id="GL732533">
    <property type="protein sequence ID" value="EFX85063.1"/>
    <property type="molecule type" value="Genomic_DNA"/>
</dbReference>
<feature type="transmembrane region" description="Helical" evidence="2">
    <location>
        <begin position="113"/>
        <end position="133"/>
    </location>
</feature>
<evidence type="ECO:0000256" key="1">
    <source>
        <dbReference type="SAM" id="MobiDB-lite"/>
    </source>
</evidence>
<protein>
    <submittedName>
        <fullName evidence="3">Uncharacterized protein</fullName>
    </submittedName>
</protein>
<evidence type="ECO:0000313" key="3">
    <source>
        <dbReference type="EMBL" id="EFX85063.1"/>
    </source>
</evidence>
<sequence>MEDDVGRLLVIGRVSRRADGFQRSALRRSAGGRQEVHPGEDGVIRAEEASGQEAGRRSVAESRWEVSRLEWEDGRAGRRSSAQASGVGESVADGREAILPLEGGLRRRLRMRMMLVVVVVVIVARDVLLPAAGRRVLRRFALVLVAVSGRWMSSFQIGLVGVDGAAVVAFRLRIVVVVDELLDGSEDVSVAPVQRRFECGPFSLREKSGQSIQRHSFAGGFRLTSAATGRLQCRPVVVDIGQLELCPIGWQQQFRLVCS</sequence>
<evidence type="ECO:0000256" key="2">
    <source>
        <dbReference type="SAM" id="Phobius"/>
    </source>
</evidence>
<accession>E9G634</accession>
<organism evidence="3 4">
    <name type="scientific">Daphnia pulex</name>
    <name type="common">Water flea</name>
    <dbReference type="NCBI Taxonomy" id="6669"/>
    <lineage>
        <taxon>Eukaryota</taxon>
        <taxon>Metazoa</taxon>
        <taxon>Ecdysozoa</taxon>
        <taxon>Arthropoda</taxon>
        <taxon>Crustacea</taxon>
        <taxon>Branchiopoda</taxon>
        <taxon>Diplostraca</taxon>
        <taxon>Cladocera</taxon>
        <taxon>Anomopoda</taxon>
        <taxon>Daphniidae</taxon>
        <taxon>Daphnia</taxon>
    </lineage>
</organism>
<dbReference type="AlphaFoldDB" id="E9G634"/>
<keyword evidence="2" id="KW-0472">Membrane</keyword>
<feature type="region of interest" description="Disordered" evidence="1">
    <location>
        <begin position="28"/>
        <end position="59"/>
    </location>
</feature>
<keyword evidence="2" id="KW-1133">Transmembrane helix</keyword>
<dbReference type="HOGENOM" id="CLU_1074637_0_0_1"/>
<reference evidence="3 4" key="1">
    <citation type="journal article" date="2011" name="Science">
        <title>The ecoresponsive genome of Daphnia pulex.</title>
        <authorList>
            <person name="Colbourne J.K."/>
            <person name="Pfrender M.E."/>
            <person name="Gilbert D."/>
            <person name="Thomas W.K."/>
            <person name="Tucker A."/>
            <person name="Oakley T.H."/>
            <person name="Tokishita S."/>
            <person name="Aerts A."/>
            <person name="Arnold G.J."/>
            <person name="Basu M.K."/>
            <person name="Bauer D.J."/>
            <person name="Caceres C.E."/>
            <person name="Carmel L."/>
            <person name="Casola C."/>
            <person name="Choi J.H."/>
            <person name="Detter J.C."/>
            <person name="Dong Q."/>
            <person name="Dusheyko S."/>
            <person name="Eads B.D."/>
            <person name="Frohlich T."/>
            <person name="Geiler-Samerotte K.A."/>
            <person name="Gerlach D."/>
            <person name="Hatcher P."/>
            <person name="Jogdeo S."/>
            <person name="Krijgsveld J."/>
            <person name="Kriventseva E.V."/>
            <person name="Kultz D."/>
            <person name="Laforsch C."/>
            <person name="Lindquist E."/>
            <person name="Lopez J."/>
            <person name="Manak J.R."/>
            <person name="Muller J."/>
            <person name="Pangilinan J."/>
            <person name="Patwardhan R.P."/>
            <person name="Pitluck S."/>
            <person name="Pritham E.J."/>
            <person name="Rechtsteiner A."/>
            <person name="Rho M."/>
            <person name="Rogozin I.B."/>
            <person name="Sakarya O."/>
            <person name="Salamov A."/>
            <person name="Schaack S."/>
            <person name="Shapiro H."/>
            <person name="Shiga Y."/>
            <person name="Skalitzky C."/>
            <person name="Smith Z."/>
            <person name="Souvorov A."/>
            <person name="Sung W."/>
            <person name="Tang Z."/>
            <person name="Tsuchiya D."/>
            <person name="Tu H."/>
            <person name="Vos H."/>
            <person name="Wang M."/>
            <person name="Wolf Y.I."/>
            <person name="Yamagata H."/>
            <person name="Yamada T."/>
            <person name="Ye Y."/>
            <person name="Shaw J.R."/>
            <person name="Andrews J."/>
            <person name="Crease T.J."/>
            <person name="Tang H."/>
            <person name="Lucas S.M."/>
            <person name="Robertson H.M."/>
            <person name="Bork P."/>
            <person name="Koonin E.V."/>
            <person name="Zdobnov E.M."/>
            <person name="Grigoriev I.V."/>
            <person name="Lynch M."/>
            <person name="Boore J.L."/>
        </authorList>
    </citation>
    <scope>NUCLEOTIDE SEQUENCE [LARGE SCALE GENOMIC DNA]</scope>
</reference>
<dbReference type="Proteomes" id="UP000000305">
    <property type="component" value="Unassembled WGS sequence"/>
</dbReference>
<gene>
    <name evidence="3" type="ORF">DAPPUDRAFT_99231</name>
</gene>
<dbReference type="KEGG" id="dpx:DAPPUDRAFT_99231"/>
<proteinExistence type="predicted"/>
<keyword evidence="4" id="KW-1185">Reference proteome</keyword>
<evidence type="ECO:0000313" key="4">
    <source>
        <dbReference type="Proteomes" id="UP000000305"/>
    </source>
</evidence>